<evidence type="ECO:0000313" key="2">
    <source>
        <dbReference type="EMBL" id="GAV29106.1"/>
    </source>
</evidence>
<protein>
    <submittedName>
        <fullName evidence="2">Uncharacterized protein</fullName>
    </submittedName>
</protein>
<dbReference type="EMBL" id="BDGI01000101">
    <property type="protein sequence ID" value="GAV29106.1"/>
    <property type="molecule type" value="Genomic_DNA"/>
</dbReference>
<feature type="compositionally biased region" description="Low complexity" evidence="1">
    <location>
        <begin position="35"/>
        <end position="50"/>
    </location>
</feature>
<proteinExistence type="predicted"/>
<gene>
    <name evidence="2" type="ORF">PMKS-002586</name>
</gene>
<accession>A0A1Q2YHT0</accession>
<dbReference type="AlphaFoldDB" id="A0A1Q2YHT0"/>
<feature type="compositionally biased region" description="Low complexity" evidence="1">
    <location>
        <begin position="82"/>
        <end position="91"/>
    </location>
</feature>
<evidence type="ECO:0000313" key="3">
    <source>
        <dbReference type="Proteomes" id="UP000186136"/>
    </source>
</evidence>
<feature type="compositionally biased region" description="Basic residues" evidence="1">
    <location>
        <begin position="1"/>
        <end position="17"/>
    </location>
</feature>
<sequence>MGPKNGTKKRPSAKTRVRKIDKDILASQFSQSRALSGSQQSQPSLQSGQQTPRRRRKATNSLVKPHQTIFSPKKRIGETDYSNDSPSNSELNDSDEDEDHGKKKEDYSEMNTSSSAEDIGKKVETGSGDPQPEQKNGLKPLTTYTIPLNTNKWQPLPQQVHSELSTLLQLLVPPSLSEMDAVYQVMLEKNVIRPISDKFSTIYLPPIHKYTPKKLQREPGSGDFNLNTLHQDQKRLLSGYDINSKQLDTLVLQLLKEKEMVTTERRYLRQLKEKVNRWKQNKEKRLQRLKSTLGDSFQEISRSIDTRNSGVDGADDLDMIDDSNGESDDEILEDEAQSNKSSAGDERVTRLLTKLNEQMKEAEESVDCEDKFQLSLKQLSNQLDR</sequence>
<feature type="compositionally biased region" description="Acidic residues" evidence="1">
    <location>
        <begin position="313"/>
        <end position="336"/>
    </location>
</feature>
<organism evidence="2 3">
    <name type="scientific">Pichia membranifaciens</name>
    <dbReference type="NCBI Taxonomy" id="4926"/>
    <lineage>
        <taxon>Eukaryota</taxon>
        <taxon>Fungi</taxon>
        <taxon>Dikarya</taxon>
        <taxon>Ascomycota</taxon>
        <taxon>Saccharomycotina</taxon>
        <taxon>Pichiomycetes</taxon>
        <taxon>Pichiales</taxon>
        <taxon>Pichiaceae</taxon>
        <taxon>Pichia</taxon>
    </lineage>
</organism>
<comment type="caution">
    <text evidence="2">The sequence shown here is derived from an EMBL/GenBank/DDBJ whole genome shotgun (WGS) entry which is preliminary data.</text>
</comment>
<name>A0A1Q2YHT0_9ASCO</name>
<evidence type="ECO:0000256" key="1">
    <source>
        <dbReference type="SAM" id="MobiDB-lite"/>
    </source>
</evidence>
<keyword evidence="3" id="KW-1185">Reference proteome</keyword>
<reference evidence="2 3" key="1">
    <citation type="submission" date="2016-08" db="EMBL/GenBank/DDBJ databases">
        <title>Whole genome shotgun sequence of Pichia membranifaciens KS47-1.</title>
        <authorList>
            <person name="Konishi M."/>
            <person name="Ishida M."/>
            <person name="Arakawa T."/>
            <person name="Kato Y."/>
            <person name="Horiuchi J."/>
        </authorList>
    </citation>
    <scope>NUCLEOTIDE SEQUENCE [LARGE SCALE GENOMIC DNA]</scope>
    <source>
        <strain evidence="2 3">KS47-1</strain>
    </source>
</reference>
<feature type="region of interest" description="Disordered" evidence="1">
    <location>
        <begin position="1"/>
        <end position="141"/>
    </location>
</feature>
<dbReference type="Proteomes" id="UP000186136">
    <property type="component" value="Unassembled WGS sequence"/>
</dbReference>
<dbReference type="OrthoDB" id="3996342at2759"/>
<feature type="region of interest" description="Disordered" evidence="1">
    <location>
        <begin position="305"/>
        <end position="347"/>
    </location>
</feature>